<reference evidence="3 4" key="1">
    <citation type="submission" date="2023-11" db="EMBL/GenBank/DDBJ databases">
        <title>Draft genome of Azohydromonas lata strain H1 (DSM1123), a polyhydroxyalkanoate producer.</title>
        <authorList>
            <person name="Traversa D."/>
            <person name="D'Addabbo P."/>
            <person name="Pazzani C."/>
            <person name="Manzari C."/>
            <person name="Chiara M."/>
            <person name="Scrascia M."/>
        </authorList>
    </citation>
    <scope>NUCLEOTIDE SEQUENCE [LARGE SCALE GENOMIC DNA]</scope>
    <source>
        <strain evidence="3 4">H1</strain>
    </source>
</reference>
<dbReference type="Pfam" id="PF00881">
    <property type="entry name" value="Nitroreductase"/>
    <property type="match status" value="1"/>
</dbReference>
<dbReference type="SUPFAM" id="SSF55469">
    <property type="entry name" value="FMN-dependent nitroreductase-like"/>
    <property type="match status" value="1"/>
</dbReference>
<dbReference type="Gene3D" id="3.40.109.10">
    <property type="entry name" value="NADH Oxidase"/>
    <property type="match status" value="2"/>
</dbReference>
<dbReference type="InterPro" id="IPR029479">
    <property type="entry name" value="Nitroreductase"/>
</dbReference>
<proteinExistence type="predicted"/>
<dbReference type="Proteomes" id="UP001293718">
    <property type="component" value="Unassembled WGS sequence"/>
</dbReference>
<evidence type="ECO:0000259" key="2">
    <source>
        <dbReference type="Pfam" id="PF00881"/>
    </source>
</evidence>
<accession>A0ABU5IKY3</accession>
<feature type="region of interest" description="Disordered" evidence="1">
    <location>
        <begin position="362"/>
        <end position="383"/>
    </location>
</feature>
<dbReference type="RefSeq" id="WP_322467266.1">
    <property type="nucleotide sequence ID" value="NZ_JAXOJX010000046.1"/>
</dbReference>
<name>A0ABU5IKY3_9BURK</name>
<organism evidence="3 4">
    <name type="scientific">Azohydromonas lata</name>
    <dbReference type="NCBI Taxonomy" id="45677"/>
    <lineage>
        <taxon>Bacteria</taxon>
        <taxon>Pseudomonadati</taxon>
        <taxon>Pseudomonadota</taxon>
        <taxon>Betaproteobacteria</taxon>
        <taxon>Burkholderiales</taxon>
        <taxon>Sphaerotilaceae</taxon>
        <taxon>Azohydromonas</taxon>
    </lineage>
</organism>
<dbReference type="InterPro" id="IPR000415">
    <property type="entry name" value="Nitroreductase-like"/>
</dbReference>
<gene>
    <name evidence="3" type="ORF">SM757_23550</name>
</gene>
<sequence length="383" mass="42972">MPLESQDILRAILDLARWAPSGDNTQPWRFEVVNERHVVVHGFDTREHCVYDLDGHASEQSLGALLETMAIAASVRGWSMRSTRRGDAPLGRPTFDVHFKPDPRLKADPLAASIESRSVQRRAMSARRLTAQEKQALEAAVAPHYRVVWREDFTQRLDMARLLSAFAKVRLTMREAYLVHREIIEWNARFSVDKVPDHALGADRMTVKMMRFVLGSWGRVRFFNRWLAGTVAPRLQMDLIPGLACGAHFALVAPREPHTVDEFVAAGRAMQRFWLAVTRQGLNLQPAMTPLIFARYLREGRSFTAQADVHANAVHAVERLQALLGVQEVQRCVFMGRVGAGPAAQSRSIRQPLQQLEVSGAATRTNHPMSPHGNLQSMSKVVG</sequence>
<dbReference type="EMBL" id="JAXOJX010000046">
    <property type="protein sequence ID" value="MDZ5459560.1"/>
    <property type="molecule type" value="Genomic_DNA"/>
</dbReference>
<feature type="domain" description="Nitroreductase" evidence="2">
    <location>
        <begin position="6"/>
        <end position="56"/>
    </location>
</feature>
<keyword evidence="4" id="KW-1185">Reference proteome</keyword>
<evidence type="ECO:0000313" key="4">
    <source>
        <dbReference type="Proteomes" id="UP001293718"/>
    </source>
</evidence>
<evidence type="ECO:0000313" key="3">
    <source>
        <dbReference type="EMBL" id="MDZ5459560.1"/>
    </source>
</evidence>
<evidence type="ECO:0000256" key="1">
    <source>
        <dbReference type="SAM" id="MobiDB-lite"/>
    </source>
</evidence>
<protein>
    <submittedName>
        <fullName evidence="3">Nitroreductase family protein</fullName>
    </submittedName>
</protein>
<comment type="caution">
    <text evidence="3">The sequence shown here is derived from an EMBL/GenBank/DDBJ whole genome shotgun (WGS) entry which is preliminary data.</text>
</comment>